<sequence>MLLMLDLDNTLVDRDAAFRLVVADLLAEHGQPAADGDWVMSIDGSGFEPREDVERAMVARYGAEVPVAAIRALLNGGAAERVELSDDTRSALEAAKAGGWRLAIVTNGRVPQQEKKIRRTGLDAIVDAWVVSDGVGHRKPEPEIFHAAAVAAGTDLAHAWMIGDNESADIAGADRLGLPNVWVSNGRAWVEQTFRPTHVALTCVAAIHHVLSRS</sequence>
<dbReference type="GO" id="GO:0016787">
    <property type="term" value="F:hydrolase activity"/>
    <property type="evidence" value="ECO:0007669"/>
    <property type="project" value="UniProtKB-KW"/>
</dbReference>
<keyword evidence="5" id="KW-1185">Reference proteome</keyword>
<dbReference type="InterPro" id="IPR006439">
    <property type="entry name" value="HAD-SF_hydro_IA"/>
</dbReference>
<dbReference type="Gene3D" id="3.40.50.1000">
    <property type="entry name" value="HAD superfamily/HAD-like"/>
    <property type="match status" value="1"/>
</dbReference>
<dbReference type="InterPro" id="IPR051400">
    <property type="entry name" value="HAD-like_hydrolase"/>
</dbReference>
<dbReference type="Pfam" id="PF13419">
    <property type="entry name" value="HAD_2"/>
    <property type="match status" value="1"/>
</dbReference>
<dbReference type="PANTHER" id="PTHR46470">
    <property type="entry name" value="N-ACYLNEURAMINATE-9-PHOSPHATASE"/>
    <property type="match status" value="1"/>
</dbReference>
<dbReference type="EC" id="3.1.3.-" evidence="4"/>
<evidence type="ECO:0000256" key="3">
    <source>
        <dbReference type="ARBA" id="ARBA00022842"/>
    </source>
</evidence>
<evidence type="ECO:0000313" key="4">
    <source>
        <dbReference type="EMBL" id="MFC3760440.1"/>
    </source>
</evidence>
<reference evidence="5" key="1">
    <citation type="journal article" date="2019" name="Int. J. Syst. Evol. Microbiol.">
        <title>The Global Catalogue of Microorganisms (GCM) 10K type strain sequencing project: providing services to taxonomists for standard genome sequencing and annotation.</title>
        <authorList>
            <consortium name="The Broad Institute Genomics Platform"/>
            <consortium name="The Broad Institute Genome Sequencing Center for Infectious Disease"/>
            <person name="Wu L."/>
            <person name="Ma J."/>
        </authorList>
    </citation>
    <scope>NUCLEOTIDE SEQUENCE [LARGE SCALE GENOMIC DNA]</scope>
    <source>
        <strain evidence="5">CGMCC 4.7241</strain>
    </source>
</reference>
<proteinExistence type="predicted"/>
<evidence type="ECO:0000256" key="2">
    <source>
        <dbReference type="ARBA" id="ARBA00022801"/>
    </source>
</evidence>
<protein>
    <submittedName>
        <fullName evidence="4">HAD family hydrolase</fullName>
        <ecNumber evidence="4">3.1.3.-</ecNumber>
    </submittedName>
</protein>
<accession>A0ABV7Y9S4</accession>
<keyword evidence="3" id="KW-0460">Magnesium</keyword>
<dbReference type="PANTHER" id="PTHR46470:SF4">
    <property type="entry name" value="5-AMINO-6-(5-PHOSPHO-D-RIBITYLAMINO)URACIL PHOSPHATASE YIGB"/>
    <property type="match status" value="1"/>
</dbReference>
<dbReference type="RefSeq" id="WP_205122515.1">
    <property type="nucleotide sequence ID" value="NZ_JAFBCM010000001.1"/>
</dbReference>
<dbReference type="InterPro" id="IPR041492">
    <property type="entry name" value="HAD_2"/>
</dbReference>
<dbReference type="SFLD" id="SFLDG01129">
    <property type="entry name" value="C1.5:_HAD__Beta-PGM__Phosphata"/>
    <property type="match status" value="1"/>
</dbReference>
<dbReference type="Proteomes" id="UP001595699">
    <property type="component" value="Unassembled WGS sequence"/>
</dbReference>
<dbReference type="Gene3D" id="1.20.120.710">
    <property type="entry name" value="Haloacid dehalogenase hydrolase-like domain"/>
    <property type="match status" value="1"/>
</dbReference>
<dbReference type="EMBL" id="JBHRZH010000005">
    <property type="protein sequence ID" value="MFC3760440.1"/>
    <property type="molecule type" value="Genomic_DNA"/>
</dbReference>
<dbReference type="InterPro" id="IPR036412">
    <property type="entry name" value="HAD-like_sf"/>
</dbReference>
<dbReference type="PRINTS" id="PR00413">
    <property type="entry name" value="HADHALOGNASE"/>
</dbReference>
<comment type="cofactor">
    <cofactor evidence="1">
        <name>Mg(2+)</name>
        <dbReference type="ChEBI" id="CHEBI:18420"/>
    </cofactor>
</comment>
<dbReference type="NCBIfam" id="TIGR01549">
    <property type="entry name" value="HAD-SF-IA-v1"/>
    <property type="match status" value="1"/>
</dbReference>
<name>A0ABV7Y9S4_9ACTN</name>
<dbReference type="InterPro" id="IPR023214">
    <property type="entry name" value="HAD_sf"/>
</dbReference>
<keyword evidence="2 4" id="KW-0378">Hydrolase</keyword>
<comment type="caution">
    <text evidence="4">The sequence shown here is derived from an EMBL/GenBank/DDBJ whole genome shotgun (WGS) entry which is preliminary data.</text>
</comment>
<dbReference type="SUPFAM" id="SSF56784">
    <property type="entry name" value="HAD-like"/>
    <property type="match status" value="1"/>
</dbReference>
<dbReference type="SFLD" id="SFLDS00003">
    <property type="entry name" value="Haloacid_Dehalogenase"/>
    <property type="match status" value="1"/>
</dbReference>
<gene>
    <name evidence="4" type="ORF">ACFOUW_06300</name>
</gene>
<organism evidence="4 5">
    <name type="scientific">Tenggerimyces flavus</name>
    <dbReference type="NCBI Taxonomy" id="1708749"/>
    <lineage>
        <taxon>Bacteria</taxon>
        <taxon>Bacillati</taxon>
        <taxon>Actinomycetota</taxon>
        <taxon>Actinomycetes</taxon>
        <taxon>Propionibacteriales</taxon>
        <taxon>Nocardioidaceae</taxon>
        <taxon>Tenggerimyces</taxon>
    </lineage>
</organism>
<evidence type="ECO:0000313" key="5">
    <source>
        <dbReference type="Proteomes" id="UP001595699"/>
    </source>
</evidence>
<evidence type="ECO:0000256" key="1">
    <source>
        <dbReference type="ARBA" id="ARBA00001946"/>
    </source>
</evidence>